<dbReference type="InterPro" id="IPR023798">
    <property type="entry name" value="Ribosomal_uS7_dom"/>
</dbReference>
<dbReference type="Proteomes" id="UP000077266">
    <property type="component" value="Unassembled WGS sequence"/>
</dbReference>
<keyword evidence="3" id="KW-0687">Ribonucleoprotein</keyword>
<name>A0A165NLL0_EXIGL</name>
<dbReference type="Gene3D" id="1.10.455.10">
    <property type="entry name" value="Ribosomal protein S7 domain"/>
    <property type="match status" value="1"/>
</dbReference>
<dbReference type="AlphaFoldDB" id="A0A165NLL0"/>
<feature type="domain" description="Small ribosomal subunit protein uS7" evidence="4">
    <location>
        <begin position="60"/>
        <end position="191"/>
    </location>
</feature>
<evidence type="ECO:0000256" key="1">
    <source>
        <dbReference type="ARBA" id="ARBA00007151"/>
    </source>
</evidence>
<comment type="similarity">
    <text evidence="1">Belongs to the universal ribosomal protein uS7 family.</text>
</comment>
<dbReference type="EMBL" id="KV425897">
    <property type="protein sequence ID" value="KZW00914.1"/>
    <property type="molecule type" value="Genomic_DNA"/>
</dbReference>
<organism evidence="5 6">
    <name type="scientific">Exidia glandulosa HHB12029</name>
    <dbReference type="NCBI Taxonomy" id="1314781"/>
    <lineage>
        <taxon>Eukaryota</taxon>
        <taxon>Fungi</taxon>
        <taxon>Dikarya</taxon>
        <taxon>Basidiomycota</taxon>
        <taxon>Agaricomycotina</taxon>
        <taxon>Agaricomycetes</taxon>
        <taxon>Auriculariales</taxon>
        <taxon>Exidiaceae</taxon>
        <taxon>Exidia</taxon>
    </lineage>
</organism>
<reference evidence="5 6" key="1">
    <citation type="journal article" date="2016" name="Mol. Biol. Evol.">
        <title>Comparative Genomics of Early-Diverging Mushroom-Forming Fungi Provides Insights into the Origins of Lignocellulose Decay Capabilities.</title>
        <authorList>
            <person name="Nagy L.G."/>
            <person name="Riley R."/>
            <person name="Tritt A."/>
            <person name="Adam C."/>
            <person name="Daum C."/>
            <person name="Floudas D."/>
            <person name="Sun H."/>
            <person name="Yadav J.S."/>
            <person name="Pangilinan J."/>
            <person name="Larsson K.H."/>
            <person name="Matsuura K."/>
            <person name="Barry K."/>
            <person name="Labutti K."/>
            <person name="Kuo R."/>
            <person name="Ohm R.A."/>
            <person name="Bhattacharya S.S."/>
            <person name="Shirouzu T."/>
            <person name="Yoshinaga Y."/>
            <person name="Martin F.M."/>
            <person name="Grigoriev I.V."/>
            <person name="Hibbett D.S."/>
        </authorList>
    </citation>
    <scope>NUCLEOTIDE SEQUENCE [LARGE SCALE GENOMIC DNA]</scope>
    <source>
        <strain evidence="5 6">HHB12029</strain>
    </source>
</reference>
<dbReference type="InterPro" id="IPR036823">
    <property type="entry name" value="Ribosomal_uS7_dom_sf"/>
</dbReference>
<keyword evidence="2 5" id="KW-0689">Ribosomal protein</keyword>
<dbReference type="InterPro" id="IPR000235">
    <property type="entry name" value="Ribosomal_uS7"/>
</dbReference>
<dbReference type="GO" id="GO:0005840">
    <property type="term" value="C:ribosome"/>
    <property type="evidence" value="ECO:0007669"/>
    <property type="project" value="UniProtKB-KW"/>
</dbReference>
<evidence type="ECO:0000256" key="2">
    <source>
        <dbReference type="ARBA" id="ARBA00022980"/>
    </source>
</evidence>
<dbReference type="InParanoid" id="A0A165NLL0"/>
<evidence type="ECO:0000256" key="3">
    <source>
        <dbReference type="ARBA" id="ARBA00023274"/>
    </source>
</evidence>
<dbReference type="CDD" id="cd14868">
    <property type="entry name" value="uS7_Mitochondria_Fungi"/>
    <property type="match status" value="1"/>
</dbReference>
<evidence type="ECO:0000313" key="5">
    <source>
        <dbReference type="EMBL" id="KZW00914.1"/>
    </source>
</evidence>
<dbReference type="STRING" id="1314781.A0A165NLL0"/>
<sequence length="200" mass="22039">MSMLGRIAGKRALTSMRAASLPLPSIRPALLSQRRTAVSFAAVKTGTQATQLLKADIPPLEDPLLHYMAGLIMKHGRRHKASKTLSLMLMHIHALSGSQPMEILREAIIRAAPSVKVMSLKKGMKVTLHPVPLSEKARTRQAILWILRAQMYRAGPTLSERLAKEVVGLVQGSSQVLAWKEQDHGQAMVNRAIVRVPLQR</sequence>
<dbReference type="GO" id="GO:0006412">
    <property type="term" value="P:translation"/>
    <property type="evidence" value="ECO:0007669"/>
    <property type="project" value="InterPro"/>
</dbReference>
<keyword evidence="6" id="KW-1185">Reference proteome</keyword>
<dbReference type="SUPFAM" id="SSF47973">
    <property type="entry name" value="Ribosomal protein S7"/>
    <property type="match status" value="1"/>
</dbReference>
<dbReference type="GO" id="GO:1990904">
    <property type="term" value="C:ribonucleoprotein complex"/>
    <property type="evidence" value="ECO:0007669"/>
    <property type="project" value="UniProtKB-KW"/>
</dbReference>
<gene>
    <name evidence="5" type="ORF">EXIGLDRAFT_761208</name>
</gene>
<dbReference type="InterPro" id="IPR047988">
    <property type="entry name" value="Ribosomal_uS7m_fungi"/>
</dbReference>
<dbReference type="FunCoup" id="A0A165NLL0">
    <property type="interactions" value="176"/>
</dbReference>
<evidence type="ECO:0000313" key="6">
    <source>
        <dbReference type="Proteomes" id="UP000077266"/>
    </source>
</evidence>
<dbReference type="PANTHER" id="PTHR11205">
    <property type="entry name" value="RIBOSOMAL PROTEIN S7"/>
    <property type="match status" value="1"/>
</dbReference>
<proteinExistence type="inferred from homology"/>
<accession>A0A165NLL0</accession>
<evidence type="ECO:0000259" key="4">
    <source>
        <dbReference type="Pfam" id="PF00177"/>
    </source>
</evidence>
<protein>
    <submittedName>
        <fullName evidence="5">Ribosomal protein S7</fullName>
    </submittedName>
</protein>
<dbReference type="Pfam" id="PF00177">
    <property type="entry name" value="Ribosomal_S7"/>
    <property type="match status" value="1"/>
</dbReference>
<dbReference type="OrthoDB" id="9972728at2759"/>